<evidence type="ECO:0000313" key="4">
    <source>
        <dbReference type="Proteomes" id="UP000595254"/>
    </source>
</evidence>
<name>A0A974NKK4_PERPY</name>
<dbReference type="Proteomes" id="UP000595254">
    <property type="component" value="Chromosome"/>
</dbReference>
<dbReference type="KEGG" id="ppsr:I6J18_18870"/>
<evidence type="ECO:0000313" key="3">
    <source>
        <dbReference type="EMBL" id="QQS99630.1"/>
    </source>
</evidence>
<dbReference type="Pfam" id="PF10646">
    <property type="entry name" value="Germane"/>
    <property type="match status" value="2"/>
</dbReference>
<proteinExistence type="predicted"/>
<feature type="region of interest" description="Disordered" evidence="1">
    <location>
        <begin position="34"/>
        <end position="65"/>
    </location>
</feature>
<dbReference type="EMBL" id="CP068053">
    <property type="protein sequence ID" value="QQS99630.1"/>
    <property type="molecule type" value="Genomic_DNA"/>
</dbReference>
<dbReference type="RefSeq" id="WP_040374569.1">
    <property type="nucleotide sequence ID" value="NZ_CP068053.1"/>
</dbReference>
<reference evidence="3 4" key="1">
    <citation type="submission" date="2021-01" db="EMBL/GenBank/DDBJ databases">
        <title>FDA dAtabase for Regulatory Grade micrObial Sequences (FDA-ARGOS): Supporting development and validation of Infectious Disease Dx tests.</title>
        <authorList>
            <person name="Nelson B."/>
            <person name="Plummer A."/>
            <person name="Tallon L."/>
            <person name="Sadzewicz L."/>
            <person name="Zhao X."/>
            <person name="Boylan J."/>
            <person name="Ott S."/>
            <person name="Bowen H."/>
            <person name="Vavikolanu K."/>
            <person name="Mehta A."/>
            <person name="Aluvathingal J."/>
            <person name="Nadendla S."/>
            <person name="Myers T."/>
            <person name="Yan Y."/>
            <person name="Sichtig H."/>
        </authorList>
    </citation>
    <scope>NUCLEOTIDE SEQUENCE [LARGE SCALE GENOMIC DNA]</scope>
    <source>
        <strain evidence="3 4">FDAARGOS_1161</strain>
    </source>
</reference>
<keyword evidence="4" id="KW-1185">Reference proteome</keyword>
<feature type="domain" description="GerMN" evidence="2">
    <location>
        <begin position="247"/>
        <end position="336"/>
    </location>
</feature>
<organism evidence="3 4">
    <name type="scientific">Peribacillus psychrosaccharolyticus</name>
    <name type="common">Bacillus psychrosaccharolyticus</name>
    <dbReference type="NCBI Taxonomy" id="1407"/>
    <lineage>
        <taxon>Bacteria</taxon>
        <taxon>Bacillati</taxon>
        <taxon>Bacillota</taxon>
        <taxon>Bacilli</taxon>
        <taxon>Bacillales</taxon>
        <taxon>Bacillaceae</taxon>
        <taxon>Peribacillus</taxon>
    </lineage>
</organism>
<evidence type="ECO:0000256" key="1">
    <source>
        <dbReference type="SAM" id="MobiDB-lite"/>
    </source>
</evidence>
<dbReference type="SMART" id="SM00909">
    <property type="entry name" value="Germane"/>
    <property type="match status" value="2"/>
</dbReference>
<dbReference type="InterPro" id="IPR019606">
    <property type="entry name" value="GerMN"/>
</dbReference>
<dbReference type="PROSITE" id="PS51257">
    <property type="entry name" value="PROKAR_LIPOPROTEIN"/>
    <property type="match status" value="1"/>
</dbReference>
<sequence>MSNVTKATVATTILASAVLLSGCGLFTGEEKNKIDPPDVSLVDSPSKLEGDPVETTAEENKESEEASVKTELYLIDSSGYVVPQTLELPSTQGGGVAAQSLKYLVEDGPISNVLPSGFRAVLPAGTEVSVDIKDGTAVVDFSKEFKNYKKEDELKILQAVTWTLTQFDSVQTVKLKLNGTELKQMPVNGTPVQEGLSRASGINLDTSGVNDISQSKALTVYYIGGEEGNYYYVPITKRVNETDVDNVTAVVQELAKGPSHFSGLQSIVMSDVELLDEPQLADGMVTLNFNESILNSFKEKKVSQQVLDALVLSLTEQKGIERVELKVDGNADLLKEDGKPLSEPVSRPAKVNTGSF</sequence>
<gene>
    <name evidence="3" type="ORF">I6J18_18870</name>
</gene>
<feature type="region of interest" description="Disordered" evidence="1">
    <location>
        <begin position="336"/>
        <end position="356"/>
    </location>
</feature>
<protein>
    <submittedName>
        <fullName evidence="3">GerMN domain-containing protein</fullName>
    </submittedName>
</protein>
<evidence type="ECO:0000259" key="2">
    <source>
        <dbReference type="SMART" id="SM00909"/>
    </source>
</evidence>
<dbReference type="AlphaFoldDB" id="A0A974NKK4"/>
<accession>A0A974NKK4</accession>
<feature type="domain" description="GerMN" evidence="2">
    <location>
        <begin position="97"/>
        <end position="186"/>
    </location>
</feature>